<organism evidence="3 4">
    <name type="scientific">Arachidicoccus rhizosphaerae</name>
    <dbReference type="NCBI Taxonomy" id="551991"/>
    <lineage>
        <taxon>Bacteria</taxon>
        <taxon>Pseudomonadati</taxon>
        <taxon>Bacteroidota</taxon>
        <taxon>Chitinophagia</taxon>
        <taxon>Chitinophagales</taxon>
        <taxon>Chitinophagaceae</taxon>
        <taxon>Arachidicoccus</taxon>
    </lineage>
</organism>
<dbReference type="STRING" id="551991.SAMN05192529_1324"/>
<sequence>MHKYNSRWALPLTLISAALLSLSSLQAQHYDAHAAFAPTLYTQNGNAFRSANGDPGPGYWQNRADYTIKAGFDSTSHLLTGTALISYTNNSGDPLNYIWLELDQNTEKTEALANILQPSKRKLSDDLGFQFQKVQAAATDGANFQDVSYKVYGTRMQIFLPEKVKANGGKLQLELDYSFKLQASSAGDRAGYMSTPEGTIFEFGYWFPRVCVYDDNNGWNTLPFVGGGEFYFEYGDMDYTITAPAGMLAVGGGALVNGEQVLDDGLYKRLQKAKDSDKTVMIRSQEDVKNGIATRKKTGTTSWHFQMSNTRDVAFALSKAFIWDGAKINLPSGKKSFAQSVYPASSAQTDSSWVRATEYVKASVEDFSKRWFEYPYPEATNVAGPIGGMEYPGITFDHHKASGKSLFMLISHEIGHSWYPMIVGSDERRVPFMDEGFNTFVDIYCQQDFNNGEFAPKRDGEYAPGGGNPADEIVPVIKEVQNGPTLMTPPDWQDYKYVHPMSYFKTAFGLVLLREVILGPDRFDYAFRHYTAKWAFKHPMPTDFFRTMENAAGEDLGWFWRGWFYNNWQLDQAVTGVSYVDDDPTKGALITIKNKEQLPMPVSAAIEQLTGPAIHVQLPVEIWQRGDSWTFKVNSTSKLKSVQLDPKALLPDLDRSNNHWQGN</sequence>
<evidence type="ECO:0000313" key="3">
    <source>
        <dbReference type="EMBL" id="SEA60121.1"/>
    </source>
</evidence>
<dbReference type="OrthoDB" id="9814383at2"/>
<dbReference type="AlphaFoldDB" id="A0A1H4CI71"/>
<dbReference type="Gene3D" id="1.10.390.10">
    <property type="entry name" value="Neutral Protease Domain 2"/>
    <property type="match status" value="1"/>
</dbReference>
<reference evidence="3 4" key="1">
    <citation type="submission" date="2016-10" db="EMBL/GenBank/DDBJ databases">
        <authorList>
            <person name="de Groot N.N."/>
        </authorList>
    </citation>
    <scope>NUCLEOTIDE SEQUENCE [LARGE SCALE GENOMIC DNA]</scope>
    <source>
        <strain evidence="3 4">Vu-144</strain>
    </source>
</reference>
<dbReference type="InterPro" id="IPR027268">
    <property type="entry name" value="Peptidase_M4/M1_CTD_sf"/>
</dbReference>
<dbReference type="GO" id="GO:0008237">
    <property type="term" value="F:metallopeptidase activity"/>
    <property type="evidence" value="ECO:0007669"/>
    <property type="project" value="InterPro"/>
</dbReference>
<name>A0A1H4CI71_9BACT</name>
<feature type="chain" id="PRO_5011507747" description="Peptidase M1 membrane alanine aminopeptidase domain-containing protein" evidence="1">
    <location>
        <begin position="28"/>
        <end position="663"/>
    </location>
</feature>
<proteinExistence type="predicted"/>
<keyword evidence="4" id="KW-1185">Reference proteome</keyword>
<gene>
    <name evidence="3" type="ORF">SAMN05192529_1324</name>
</gene>
<keyword evidence="1" id="KW-0732">Signal</keyword>
<dbReference type="Proteomes" id="UP000199041">
    <property type="component" value="Unassembled WGS sequence"/>
</dbReference>
<feature type="signal peptide" evidence="1">
    <location>
        <begin position="1"/>
        <end position="27"/>
    </location>
</feature>
<evidence type="ECO:0000256" key="1">
    <source>
        <dbReference type="SAM" id="SignalP"/>
    </source>
</evidence>
<evidence type="ECO:0000313" key="4">
    <source>
        <dbReference type="Proteomes" id="UP000199041"/>
    </source>
</evidence>
<feature type="domain" description="Peptidase M1 membrane alanine aminopeptidase" evidence="2">
    <location>
        <begin position="386"/>
        <end position="563"/>
    </location>
</feature>
<protein>
    <recommendedName>
        <fullName evidence="2">Peptidase M1 membrane alanine aminopeptidase domain-containing protein</fullName>
    </recommendedName>
</protein>
<dbReference type="EMBL" id="FNQY01000032">
    <property type="protein sequence ID" value="SEA60121.1"/>
    <property type="molecule type" value="Genomic_DNA"/>
</dbReference>
<dbReference type="SUPFAM" id="SSF55486">
    <property type="entry name" value="Metalloproteases ('zincins'), catalytic domain"/>
    <property type="match status" value="1"/>
</dbReference>
<dbReference type="GO" id="GO:0008270">
    <property type="term" value="F:zinc ion binding"/>
    <property type="evidence" value="ECO:0007669"/>
    <property type="project" value="InterPro"/>
</dbReference>
<dbReference type="Pfam" id="PF01433">
    <property type="entry name" value="Peptidase_M1"/>
    <property type="match status" value="1"/>
</dbReference>
<dbReference type="RefSeq" id="WP_091401079.1">
    <property type="nucleotide sequence ID" value="NZ_FNQY01000032.1"/>
</dbReference>
<dbReference type="CDD" id="cd09604">
    <property type="entry name" value="M1_APN_like"/>
    <property type="match status" value="1"/>
</dbReference>
<evidence type="ECO:0000259" key="2">
    <source>
        <dbReference type="Pfam" id="PF01433"/>
    </source>
</evidence>
<accession>A0A1H4CI71</accession>
<dbReference type="InterPro" id="IPR014782">
    <property type="entry name" value="Peptidase_M1_dom"/>
</dbReference>